<evidence type="ECO:0000256" key="3">
    <source>
        <dbReference type="SAM" id="MobiDB-lite"/>
    </source>
</evidence>
<keyword evidence="1" id="KW-0677">Repeat</keyword>
<dbReference type="SMART" id="SM00322">
    <property type="entry name" value="KH"/>
    <property type="match status" value="2"/>
</dbReference>
<comment type="caution">
    <text evidence="5">The sequence shown here is derived from an EMBL/GenBank/DDBJ whole genome shotgun (WGS) entry which is preliminary data.</text>
</comment>
<feature type="compositionally biased region" description="Polar residues" evidence="3">
    <location>
        <begin position="359"/>
        <end position="370"/>
    </location>
</feature>
<evidence type="ECO:0000259" key="4">
    <source>
        <dbReference type="SMART" id="SM00322"/>
    </source>
</evidence>
<sequence>MSDEHEDPNLNAHSESVDGTKRKMEEDIQLAKQKAQEIAARLVGSAESKRPRLDDSSELAPLSSSASIPSFPVSFASQTAQYHGLQGTSKRISIPNGKVGVIIGKGGETIKYLQLQSGAKIQITKDAEADPYSLTRDVELTGTSEQISRAEQLIKDVIAETDTGASAPSPNQGLNIMQPGAEQFSMKVPNTKLILRVMLHVALLIGKGGETIRTMQSKSGARIQIIPLHLPPGDTSTERTIYINGLTEQIDSAKELINDVINGKRIVNPSGANSYMQPAYPPPSWAPPVQPLMQQQQQQPPQYGYPYNTTSAYYGNYTTAQVAGWDHSNQSMSQPSQQSTGYGYYAQQGHVGSAPPNPSYSYGQTPQATNYGYDQGYSQQPPQYGQNLSSQPLPIEQQKQSGYGPPAVSAQPNGTPSQTTHPSSTYPPAYSQPVADPQAGYWAYPSSTGQAPAQTGYDQSGYSQTGFEAQQGVQAPPLSTQPVYGQGGYPQPAPAPVNYDHGTNPPAYYGQPQTQSQLPTNGFVQPSVSGAERNVDGNSDAGNGSNLDVQETVGSQS</sequence>
<feature type="compositionally biased region" description="Polar residues" evidence="3">
    <location>
        <begin position="536"/>
        <end position="557"/>
    </location>
</feature>
<feature type="compositionally biased region" description="Pro residues" evidence="3">
    <location>
        <begin position="279"/>
        <end position="290"/>
    </location>
</feature>
<name>A0AAW0LM78_QUESU</name>
<protein>
    <submittedName>
        <fullName evidence="5">Far upstream element-binding protein 1</fullName>
    </submittedName>
</protein>
<feature type="compositionally biased region" description="Basic and acidic residues" evidence="3">
    <location>
        <begin position="15"/>
        <end position="26"/>
    </location>
</feature>
<dbReference type="PROSITE" id="PS50084">
    <property type="entry name" value="KH_TYPE_1"/>
    <property type="match status" value="2"/>
</dbReference>
<feature type="compositionally biased region" description="Low complexity" evidence="3">
    <location>
        <begin position="371"/>
        <end position="386"/>
    </location>
</feature>
<evidence type="ECO:0000313" key="6">
    <source>
        <dbReference type="Proteomes" id="UP000237347"/>
    </source>
</evidence>
<dbReference type="InterPro" id="IPR004088">
    <property type="entry name" value="KH_dom_type_1"/>
</dbReference>
<feature type="compositionally biased region" description="Polar residues" evidence="3">
    <location>
        <begin position="445"/>
        <end position="480"/>
    </location>
</feature>
<reference evidence="5 6" key="1">
    <citation type="journal article" date="2018" name="Sci. Data">
        <title>The draft genome sequence of cork oak.</title>
        <authorList>
            <person name="Ramos A.M."/>
            <person name="Usie A."/>
            <person name="Barbosa P."/>
            <person name="Barros P.M."/>
            <person name="Capote T."/>
            <person name="Chaves I."/>
            <person name="Simoes F."/>
            <person name="Abreu I."/>
            <person name="Carrasquinho I."/>
            <person name="Faro C."/>
            <person name="Guimaraes J.B."/>
            <person name="Mendonca D."/>
            <person name="Nobrega F."/>
            <person name="Rodrigues L."/>
            <person name="Saibo N.J.M."/>
            <person name="Varela M.C."/>
            <person name="Egas C."/>
            <person name="Matos J."/>
            <person name="Miguel C.M."/>
            <person name="Oliveira M.M."/>
            <person name="Ricardo C.P."/>
            <person name="Goncalves S."/>
        </authorList>
    </citation>
    <scope>NUCLEOTIDE SEQUENCE [LARGE SCALE GENOMIC DNA]</scope>
    <source>
        <strain evidence="6">cv. HL8</strain>
    </source>
</reference>
<feature type="domain" description="K Homology" evidence="4">
    <location>
        <begin position="180"/>
        <end position="262"/>
    </location>
</feature>
<dbReference type="InterPro" id="IPR004087">
    <property type="entry name" value="KH_dom"/>
</dbReference>
<organism evidence="5 6">
    <name type="scientific">Quercus suber</name>
    <name type="common">Cork oak</name>
    <dbReference type="NCBI Taxonomy" id="58331"/>
    <lineage>
        <taxon>Eukaryota</taxon>
        <taxon>Viridiplantae</taxon>
        <taxon>Streptophyta</taxon>
        <taxon>Embryophyta</taxon>
        <taxon>Tracheophyta</taxon>
        <taxon>Spermatophyta</taxon>
        <taxon>Magnoliopsida</taxon>
        <taxon>eudicotyledons</taxon>
        <taxon>Gunneridae</taxon>
        <taxon>Pentapetalae</taxon>
        <taxon>rosids</taxon>
        <taxon>fabids</taxon>
        <taxon>Fagales</taxon>
        <taxon>Fagaceae</taxon>
        <taxon>Quercus</taxon>
    </lineage>
</organism>
<dbReference type="GO" id="GO:0003723">
    <property type="term" value="F:RNA binding"/>
    <property type="evidence" value="ECO:0007669"/>
    <property type="project" value="UniProtKB-UniRule"/>
</dbReference>
<feature type="region of interest" description="Disordered" evidence="3">
    <location>
        <begin position="278"/>
        <end position="304"/>
    </location>
</feature>
<dbReference type="AlphaFoldDB" id="A0AAW0LM78"/>
<evidence type="ECO:0000256" key="1">
    <source>
        <dbReference type="ARBA" id="ARBA00022737"/>
    </source>
</evidence>
<dbReference type="EMBL" id="PKMF04000085">
    <property type="protein sequence ID" value="KAK7851593.1"/>
    <property type="molecule type" value="Genomic_DNA"/>
</dbReference>
<dbReference type="Gene3D" id="3.30.1370.10">
    <property type="entry name" value="K Homology domain, type 1"/>
    <property type="match status" value="2"/>
</dbReference>
<dbReference type="PANTHER" id="PTHR10288">
    <property type="entry name" value="KH DOMAIN CONTAINING RNA BINDING PROTEIN"/>
    <property type="match status" value="1"/>
</dbReference>
<feature type="region of interest" description="Disordered" evidence="3">
    <location>
        <begin position="327"/>
        <end position="557"/>
    </location>
</feature>
<feature type="compositionally biased region" description="Low complexity" evidence="3">
    <location>
        <begin position="328"/>
        <end position="339"/>
    </location>
</feature>
<evidence type="ECO:0000313" key="5">
    <source>
        <dbReference type="EMBL" id="KAK7851593.1"/>
    </source>
</evidence>
<dbReference type="Proteomes" id="UP000237347">
    <property type="component" value="Unassembled WGS sequence"/>
</dbReference>
<keyword evidence="2" id="KW-0694">RNA-binding</keyword>
<gene>
    <name evidence="5" type="primary">FUBP1</name>
    <name evidence="5" type="ORF">CFP56_041496</name>
</gene>
<dbReference type="SUPFAM" id="SSF54791">
    <property type="entry name" value="Eukaryotic type KH-domain (KH-domain type I)"/>
    <property type="match status" value="2"/>
</dbReference>
<feature type="region of interest" description="Disordered" evidence="3">
    <location>
        <begin position="1"/>
        <end position="66"/>
    </location>
</feature>
<evidence type="ECO:0000256" key="2">
    <source>
        <dbReference type="PROSITE-ProRule" id="PRU00117"/>
    </source>
</evidence>
<accession>A0AAW0LM78</accession>
<dbReference type="Pfam" id="PF00013">
    <property type="entry name" value="KH_1"/>
    <property type="match status" value="2"/>
</dbReference>
<dbReference type="InterPro" id="IPR036612">
    <property type="entry name" value="KH_dom_type_1_sf"/>
</dbReference>
<feature type="compositionally biased region" description="Polar residues" evidence="3">
    <location>
        <begin position="410"/>
        <end position="426"/>
    </location>
</feature>
<feature type="domain" description="K Homology" evidence="4">
    <location>
        <begin position="86"/>
        <end position="159"/>
    </location>
</feature>
<keyword evidence="6" id="KW-1185">Reference proteome</keyword>
<feature type="compositionally biased region" description="Low complexity" evidence="3">
    <location>
        <begin position="291"/>
        <end position="302"/>
    </location>
</feature>
<feature type="compositionally biased region" description="Polar residues" evidence="3">
    <location>
        <begin position="511"/>
        <end position="528"/>
    </location>
</feature>
<feature type="compositionally biased region" description="Polar residues" evidence="3">
    <location>
        <begin position="387"/>
        <end position="401"/>
    </location>
</feature>
<proteinExistence type="predicted"/>